<evidence type="ECO:0000256" key="1">
    <source>
        <dbReference type="ARBA" id="ARBA00000971"/>
    </source>
</evidence>
<dbReference type="SUPFAM" id="SSF54534">
    <property type="entry name" value="FKBP-like"/>
    <property type="match status" value="1"/>
</dbReference>
<dbReference type="PROSITE" id="PS50059">
    <property type="entry name" value="FKBP_PPIASE"/>
    <property type="match status" value="1"/>
</dbReference>
<evidence type="ECO:0000256" key="7">
    <source>
        <dbReference type="ARBA" id="ARBA00023235"/>
    </source>
</evidence>
<comment type="subcellular location">
    <subcellularLocation>
        <location evidence="2">Cytoplasm</location>
    </subcellularLocation>
</comment>
<reference evidence="12" key="2">
    <citation type="submission" date="2020-09" db="EMBL/GenBank/DDBJ databases">
        <authorList>
            <person name="Sun Q."/>
            <person name="Zhou Y."/>
        </authorList>
    </citation>
    <scope>NUCLEOTIDE SEQUENCE</scope>
    <source>
        <strain evidence="12">CGMCC 1.15425</strain>
    </source>
</reference>
<organism evidence="12 13">
    <name type="scientific">Pseudohongiella nitratireducens</name>
    <dbReference type="NCBI Taxonomy" id="1768907"/>
    <lineage>
        <taxon>Bacteria</taxon>
        <taxon>Pseudomonadati</taxon>
        <taxon>Pseudomonadota</taxon>
        <taxon>Gammaproteobacteria</taxon>
        <taxon>Pseudomonadales</taxon>
        <taxon>Pseudohongiellaceae</taxon>
        <taxon>Pseudohongiella</taxon>
    </lineage>
</organism>
<evidence type="ECO:0000256" key="4">
    <source>
        <dbReference type="ARBA" id="ARBA00022490"/>
    </source>
</evidence>
<dbReference type="Pfam" id="PF00254">
    <property type="entry name" value="FKBP_C"/>
    <property type="match status" value="1"/>
</dbReference>
<dbReference type="GO" id="GO:0003755">
    <property type="term" value="F:peptidyl-prolyl cis-trans isomerase activity"/>
    <property type="evidence" value="ECO:0007669"/>
    <property type="project" value="UniProtKB-UniRule"/>
</dbReference>
<sequence>MSGASVSYSHVQEPPEHLTKRVAKDHVVAFHYALREVRPDGTVSHWLESSFGRQPLLYLHGHNNVVPGLEAGLDGKKAGDQLSVTLSPEQAYGLRTSNEVLRVPIKHLAQAPAAKHLKPGVIVGVKTNKGVRNMLVLKAGKFNVDVDTNHPYAGRTLEYQIEILGVRTATEREVSQRRPGAR</sequence>
<dbReference type="EMBL" id="BMIY01000010">
    <property type="protein sequence ID" value="GFZ80400.1"/>
    <property type="molecule type" value="Genomic_DNA"/>
</dbReference>
<dbReference type="RefSeq" id="WP_229694674.1">
    <property type="nucleotide sequence ID" value="NZ_BMIY01000010.1"/>
</dbReference>
<evidence type="ECO:0000256" key="8">
    <source>
        <dbReference type="ARBA" id="ARBA00037071"/>
    </source>
</evidence>
<dbReference type="AlphaFoldDB" id="A0A916QLU0"/>
<dbReference type="GO" id="GO:0042026">
    <property type="term" value="P:protein refolding"/>
    <property type="evidence" value="ECO:0007669"/>
    <property type="project" value="UniProtKB-ARBA"/>
</dbReference>
<evidence type="ECO:0000256" key="2">
    <source>
        <dbReference type="ARBA" id="ARBA00004496"/>
    </source>
</evidence>
<dbReference type="PANTHER" id="PTHR47861:SF3">
    <property type="entry name" value="FKBP-TYPE PEPTIDYL-PROLYL CIS-TRANS ISOMERASE SLYD"/>
    <property type="match status" value="1"/>
</dbReference>
<protein>
    <recommendedName>
        <fullName evidence="10">Peptidyl-prolyl cis-trans isomerase</fullName>
        <ecNumber evidence="10">5.2.1.8</ecNumber>
    </recommendedName>
</protein>
<evidence type="ECO:0000313" key="13">
    <source>
        <dbReference type="Proteomes" id="UP000627715"/>
    </source>
</evidence>
<comment type="catalytic activity">
    <reaction evidence="1 9 10">
        <text>[protein]-peptidylproline (omega=180) = [protein]-peptidylproline (omega=0)</text>
        <dbReference type="Rhea" id="RHEA:16237"/>
        <dbReference type="Rhea" id="RHEA-COMP:10747"/>
        <dbReference type="Rhea" id="RHEA-COMP:10748"/>
        <dbReference type="ChEBI" id="CHEBI:83833"/>
        <dbReference type="ChEBI" id="CHEBI:83834"/>
        <dbReference type="EC" id="5.2.1.8"/>
    </reaction>
</comment>
<dbReference type="InterPro" id="IPR001179">
    <property type="entry name" value="PPIase_FKBP_dom"/>
</dbReference>
<comment type="similarity">
    <text evidence="3 10">Belongs to the FKBP-type PPIase family.</text>
</comment>
<dbReference type="Gene3D" id="3.10.50.40">
    <property type="match status" value="1"/>
</dbReference>
<dbReference type="EC" id="5.2.1.8" evidence="10"/>
<keyword evidence="7 9" id="KW-0413">Isomerase</keyword>
<keyword evidence="4" id="KW-0963">Cytoplasm</keyword>
<keyword evidence="6" id="KW-0143">Chaperone</keyword>
<evidence type="ECO:0000256" key="6">
    <source>
        <dbReference type="ARBA" id="ARBA00023186"/>
    </source>
</evidence>
<dbReference type="InterPro" id="IPR046357">
    <property type="entry name" value="PPIase_dom_sf"/>
</dbReference>
<evidence type="ECO:0000313" key="12">
    <source>
        <dbReference type="EMBL" id="GFZ80400.1"/>
    </source>
</evidence>
<reference evidence="12" key="1">
    <citation type="journal article" date="2014" name="Int. J. Syst. Evol. Microbiol.">
        <title>Complete genome sequence of Corynebacterium casei LMG S-19264T (=DSM 44701T), isolated from a smear-ripened cheese.</title>
        <authorList>
            <consortium name="US DOE Joint Genome Institute (JGI-PGF)"/>
            <person name="Walter F."/>
            <person name="Albersmeier A."/>
            <person name="Kalinowski J."/>
            <person name="Ruckert C."/>
        </authorList>
    </citation>
    <scope>NUCLEOTIDE SEQUENCE</scope>
    <source>
        <strain evidence="12">CGMCC 1.15425</strain>
    </source>
</reference>
<evidence type="ECO:0000259" key="11">
    <source>
        <dbReference type="PROSITE" id="PS50059"/>
    </source>
</evidence>
<comment type="function">
    <text evidence="8">Also involved in hydrogenase metallocenter assembly, probably by participating in the nickel insertion step. This function in hydrogenase biosynthesis requires chaperone activity and the presence of the metal-binding domain, but not PPIase activity.</text>
</comment>
<keyword evidence="13" id="KW-1185">Reference proteome</keyword>
<evidence type="ECO:0000256" key="5">
    <source>
        <dbReference type="ARBA" id="ARBA00023110"/>
    </source>
</evidence>
<evidence type="ECO:0000256" key="3">
    <source>
        <dbReference type="ARBA" id="ARBA00006577"/>
    </source>
</evidence>
<accession>A0A916QLU0</accession>
<evidence type="ECO:0000256" key="10">
    <source>
        <dbReference type="RuleBase" id="RU003915"/>
    </source>
</evidence>
<feature type="domain" description="PPIase FKBP-type" evidence="11">
    <location>
        <begin position="25"/>
        <end position="104"/>
    </location>
</feature>
<proteinExistence type="inferred from homology"/>
<comment type="caution">
    <text evidence="12">The sequence shown here is derived from an EMBL/GenBank/DDBJ whole genome shotgun (WGS) entry which is preliminary data.</text>
</comment>
<dbReference type="Proteomes" id="UP000627715">
    <property type="component" value="Unassembled WGS sequence"/>
</dbReference>
<dbReference type="GO" id="GO:0005737">
    <property type="term" value="C:cytoplasm"/>
    <property type="evidence" value="ECO:0007669"/>
    <property type="project" value="UniProtKB-SubCell"/>
</dbReference>
<gene>
    <name evidence="12" type="ORF">GCM10011403_24570</name>
</gene>
<name>A0A916QLU0_9GAMM</name>
<keyword evidence="5 9" id="KW-0697">Rotamase</keyword>
<evidence type="ECO:0000256" key="9">
    <source>
        <dbReference type="PROSITE-ProRule" id="PRU00277"/>
    </source>
</evidence>
<dbReference type="PANTHER" id="PTHR47861">
    <property type="entry name" value="FKBP-TYPE PEPTIDYL-PROLYL CIS-TRANS ISOMERASE SLYD"/>
    <property type="match status" value="1"/>
</dbReference>